<evidence type="ECO:0000259" key="1">
    <source>
        <dbReference type="Pfam" id="PF01863"/>
    </source>
</evidence>
<feature type="domain" description="YgjP-like metallopeptidase" evidence="1">
    <location>
        <begin position="54"/>
        <end position="175"/>
    </location>
</feature>
<sequence length="218" mass="25165">MYIEIEGQTYDISIRDTEKGVTIMGQKDGIIQLAVPAQLSEGELITYLKSTPFKKLAKSDRSVKLETSTTIALFDSTFTVVVQKELLNPYIAGKSLYTNLNPKSKAGLNNLLEQVLMQELKQRIGFWEEKLGILIDSIYIRKLKTNFHTVCTNSSRLTFDKNLIHKSREYLAYLCAVAVFDYLQMDDSIREQLANQHIKDWKHHQKVFLYELKPQVNR</sequence>
<reference evidence="2 3" key="1">
    <citation type="submission" date="2021-01" db="EMBL/GenBank/DDBJ databases">
        <title>C459-1 draft genome sequence.</title>
        <authorList>
            <person name="Zhang X.-F."/>
        </authorList>
    </citation>
    <scope>NUCLEOTIDE SEQUENCE [LARGE SCALE GENOMIC DNA]</scope>
    <source>
        <strain evidence="3">C459-1</strain>
    </source>
</reference>
<evidence type="ECO:0000313" key="3">
    <source>
        <dbReference type="Proteomes" id="UP000625283"/>
    </source>
</evidence>
<proteinExistence type="predicted"/>
<dbReference type="Proteomes" id="UP000625283">
    <property type="component" value="Unassembled WGS sequence"/>
</dbReference>
<accession>A0ABS1R241</accession>
<evidence type="ECO:0000313" key="2">
    <source>
        <dbReference type="EMBL" id="MBL1408755.1"/>
    </source>
</evidence>
<dbReference type="EMBL" id="JAERTY010000004">
    <property type="protein sequence ID" value="MBL1408755.1"/>
    <property type="molecule type" value="Genomic_DNA"/>
</dbReference>
<comment type="caution">
    <text evidence="2">The sequence shown here is derived from an EMBL/GenBank/DDBJ whole genome shotgun (WGS) entry which is preliminary data.</text>
</comment>
<keyword evidence="3" id="KW-1185">Reference proteome</keyword>
<organism evidence="2 3">
    <name type="scientific">Sphingobacterium faecale</name>
    <dbReference type="NCBI Taxonomy" id="2803775"/>
    <lineage>
        <taxon>Bacteria</taxon>
        <taxon>Pseudomonadati</taxon>
        <taxon>Bacteroidota</taxon>
        <taxon>Sphingobacteriia</taxon>
        <taxon>Sphingobacteriales</taxon>
        <taxon>Sphingobacteriaceae</taxon>
        <taxon>Sphingobacterium</taxon>
    </lineage>
</organism>
<dbReference type="Pfam" id="PF01863">
    <property type="entry name" value="YgjP-like"/>
    <property type="match status" value="1"/>
</dbReference>
<gene>
    <name evidence="2" type="ORF">JKG61_08345</name>
</gene>
<name>A0ABS1R241_9SPHI</name>
<protein>
    <submittedName>
        <fullName evidence="2">M48 family metallopeptidase</fullName>
    </submittedName>
</protein>
<dbReference type="RefSeq" id="WP_202102522.1">
    <property type="nucleotide sequence ID" value="NZ_JAERTY010000004.1"/>
</dbReference>
<dbReference type="InterPro" id="IPR002725">
    <property type="entry name" value="YgjP-like_metallopeptidase"/>
</dbReference>